<keyword evidence="1" id="KW-0812">Transmembrane</keyword>
<dbReference type="EMBL" id="JALPRK010000022">
    <property type="protein sequence ID" value="MCK8489268.1"/>
    <property type="molecule type" value="Genomic_DNA"/>
</dbReference>
<dbReference type="AlphaFoldDB" id="A0A9X1Y2A7"/>
<dbReference type="Proteomes" id="UP001139534">
    <property type="component" value="Unassembled WGS sequence"/>
</dbReference>
<proteinExistence type="predicted"/>
<evidence type="ECO:0000313" key="3">
    <source>
        <dbReference type="Proteomes" id="UP001139534"/>
    </source>
</evidence>
<feature type="transmembrane region" description="Helical" evidence="1">
    <location>
        <begin position="75"/>
        <end position="97"/>
    </location>
</feature>
<gene>
    <name evidence="2" type="ORF">M0651_19020</name>
</gene>
<sequence>MNTQKSGLRWLVVVIMSLFLVLSLPSFISSPVQATANGEETLETDYRNVHHLVSLRLNNTPTHGKLFIDRTPHPWIHVPALISFLLLAPWASFRPLFGLLLKRLLLMPVKFTTMFVD</sequence>
<dbReference type="RefSeq" id="WP_248553310.1">
    <property type="nucleotide sequence ID" value="NZ_JALPRK010000022.1"/>
</dbReference>
<keyword evidence="1" id="KW-1133">Transmembrane helix</keyword>
<name>A0A9X1Y2A7_9BACL</name>
<evidence type="ECO:0000256" key="1">
    <source>
        <dbReference type="SAM" id="Phobius"/>
    </source>
</evidence>
<keyword evidence="3" id="KW-1185">Reference proteome</keyword>
<comment type="caution">
    <text evidence="2">The sequence shown here is derived from an EMBL/GenBank/DDBJ whole genome shotgun (WGS) entry which is preliminary data.</text>
</comment>
<keyword evidence="1" id="KW-0472">Membrane</keyword>
<accession>A0A9X1Y2A7</accession>
<reference evidence="2" key="1">
    <citation type="submission" date="2022-04" db="EMBL/GenBank/DDBJ databases">
        <authorList>
            <person name="Seo M.-J."/>
        </authorList>
    </citation>
    <scope>NUCLEOTIDE SEQUENCE</scope>
    <source>
        <strain evidence="2">MBLB2552</strain>
    </source>
</reference>
<evidence type="ECO:0000313" key="2">
    <source>
        <dbReference type="EMBL" id="MCK8489268.1"/>
    </source>
</evidence>
<organism evidence="2 3">
    <name type="scientific">Paenibacillus mellifer</name>
    <dbReference type="NCBI Taxonomy" id="2937794"/>
    <lineage>
        <taxon>Bacteria</taxon>
        <taxon>Bacillati</taxon>
        <taxon>Bacillota</taxon>
        <taxon>Bacilli</taxon>
        <taxon>Bacillales</taxon>
        <taxon>Paenibacillaceae</taxon>
        <taxon>Paenibacillus</taxon>
    </lineage>
</organism>
<protein>
    <submittedName>
        <fullName evidence="2">Uncharacterized protein</fullName>
    </submittedName>
</protein>